<dbReference type="PANTHER" id="PTHR31609">
    <property type="entry name" value="YDJC DEACETYLASE FAMILY MEMBER"/>
    <property type="match status" value="1"/>
</dbReference>
<comment type="cofactor">
    <cofactor evidence="1">
        <name>Mg(2+)</name>
        <dbReference type="ChEBI" id="CHEBI:18420"/>
    </cofactor>
</comment>
<dbReference type="InterPro" id="IPR011330">
    <property type="entry name" value="Glyco_hydro/deAcase_b/a-brl"/>
</dbReference>
<dbReference type="HOGENOM" id="CLU_064244_4_0_9"/>
<dbReference type="EMBL" id="CP001791">
    <property type="protein sequence ID" value="ADH97729.1"/>
    <property type="molecule type" value="Genomic_DNA"/>
</dbReference>
<dbReference type="GO" id="GO:0046872">
    <property type="term" value="F:metal ion binding"/>
    <property type="evidence" value="ECO:0007669"/>
    <property type="project" value="UniProtKB-KW"/>
</dbReference>
<keyword evidence="3" id="KW-0378">Hydrolase</keyword>
<dbReference type="InterPro" id="IPR022948">
    <property type="entry name" value="COD_ChbG_bac"/>
</dbReference>
<keyword evidence="5" id="KW-0119">Carbohydrate metabolism</keyword>
<dbReference type="GO" id="GO:0000272">
    <property type="term" value="P:polysaccharide catabolic process"/>
    <property type="evidence" value="ECO:0007669"/>
    <property type="project" value="InterPro"/>
</dbReference>
<gene>
    <name evidence="6" type="ordered locus">Bsel_0181</name>
</gene>
<keyword evidence="7" id="KW-1185">Reference proteome</keyword>
<dbReference type="SUPFAM" id="SSF88713">
    <property type="entry name" value="Glycoside hydrolase/deacetylase"/>
    <property type="match status" value="1"/>
</dbReference>
<dbReference type="RefSeq" id="WP_013171158.1">
    <property type="nucleotide sequence ID" value="NC_014219.1"/>
</dbReference>
<dbReference type="Pfam" id="PF04794">
    <property type="entry name" value="YdjC"/>
    <property type="match status" value="1"/>
</dbReference>
<dbReference type="InterPro" id="IPR006879">
    <property type="entry name" value="YdjC-like"/>
</dbReference>
<reference evidence="6" key="1">
    <citation type="submission" date="2009-10" db="EMBL/GenBank/DDBJ databases">
        <title>Complete sequence of Bacillus selenitireducens MLS10.</title>
        <authorList>
            <consortium name="US DOE Joint Genome Institute"/>
            <person name="Lucas S."/>
            <person name="Copeland A."/>
            <person name="Lapidus A."/>
            <person name="Glavina del Rio T."/>
            <person name="Dalin E."/>
            <person name="Tice H."/>
            <person name="Bruce D."/>
            <person name="Goodwin L."/>
            <person name="Pitluck S."/>
            <person name="Sims D."/>
            <person name="Brettin T."/>
            <person name="Detter J.C."/>
            <person name="Han C."/>
            <person name="Larimer F."/>
            <person name="Land M."/>
            <person name="Hauser L."/>
            <person name="Kyrpides N."/>
            <person name="Ovchinnikova G."/>
            <person name="Stolz J."/>
        </authorList>
    </citation>
    <scope>NUCLEOTIDE SEQUENCE [LARGE SCALE GENOMIC DNA]</scope>
    <source>
        <strain evidence="6">MLS10</strain>
    </source>
</reference>
<name>D6XVV6_BACIE</name>
<keyword evidence="2" id="KW-0479">Metal-binding</keyword>
<evidence type="ECO:0000256" key="5">
    <source>
        <dbReference type="ARBA" id="ARBA00023277"/>
    </source>
</evidence>
<dbReference type="CDD" id="cd10803">
    <property type="entry name" value="YdjC_EF3048_like"/>
    <property type="match status" value="1"/>
</dbReference>
<dbReference type="Gene3D" id="3.20.20.370">
    <property type="entry name" value="Glycoside hydrolase/deacetylase"/>
    <property type="match status" value="1"/>
</dbReference>
<organism evidence="6 7">
    <name type="scientific">Bacillus selenitireducens (strain ATCC 700615 / DSM 15326 / MLS10)</name>
    <dbReference type="NCBI Taxonomy" id="439292"/>
    <lineage>
        <taxon>Bacteria</taxon>
        <taxon>Bacillati</taxon>
        <taxon>Bacillota</taxon>
        <taxon>Bacilli</taxon>
        <taxon>Bacillales</taxon>
        <taxon>Bacillaceae</taxon>
        <taxon>Salisediminibacterium</taxon>
    </lineage>
</organism>
<dbReference type="PANTHER" id="PTHR31609:SF1">
    <property type="entry name" value="CARBOHYDRATE DEACETYLASE"/>
    <property type="match status" value="1"/>
</dbReference>
<protein>
    <submittedName>
        <fullName evidence="6">YdjC family protein</fullName>
    </submittedName>
</protein>
<dbReference type="KEGG" id="bse:Bsel_0181"/>
<evidence type="ECO:0000256" key="4">
    <source>
        <dbReference type="ARBA" id="ARBA00022842"/>
    </source>
</evidence>
<dbReference type="OrthoDB" id="9774177at2"/>
<evidence type="ECO:0000256" key="2">
    <source>
        <dbReference type="ARBA" id="ARBA00022723"/>
    </source>
</evidence>
<dbReference type="NCBIfam" id="NF002559">
    <property type="entry name" value="PRK02134.1"/>
    <property type="match status" value="1"/>
</dbReference>
<proteinExistence type="predicted"/>
<dbReference type="AlphaFoldDB" id="D6XVV6"/>
<accession>D6XVV6</accession>
<evidence type="ECO:0000256" key="3">
    <source>
        <dbReference type="ARBA" id="ARBA00022801"/>
    </source>
</evidence>
<dbReference type="Proteomes" id="UP000000271">
    <property type="component" value="Chromosome"/>
</dbReference>
<evidence type="ECO:0000256" key="1">
    <source>
        <dbReference type="ARBA" id="ARBA00001946"/>
    </source>
</evidence>
<dbReference type="GO" id="GO:0019213">
    <property type="term" value="F:deacetylase activity"/>
    <property type="evidence" value="ECO:0007669"/>
    <property type="project" value="TreeGrafter"/>
</dbReference>
<dbReference type="GO" id="GO:0016811">
    <property type="term" value="F:hydrolase activity, acting on carbon-nitrogen (but not peptide) bonds, in linear amides"/>
    <property type="evidence" value="ECO:0007669"/>
    <property type="project" value="InterPro"/>
</dbReference>
<evidence type="ECO:0000313" key="6">
    <source>
        <dbReference type="EMBL" id="ADH97729.1"/>
    </source>
</evidence>
<sequence length="235" mass="26460">MKFIVNADDFGLSRAVNYGIFDAMTNGVVSSATLMVNMPGTLHAAELIHENKLSNIGVHLVLTSGRPMTNATSLTNENGDFRLSNRFASELDNGPKLDLDEVEAEWSAQIERFFDIAGHPHHFDSHHHIHMYEPLAPVVRHLAEKYSLPVRAGNRIGVSSVSDDFHDGFYQDAVSIDFFRKLYEQHKHKSGTIEIMSHPAYIDRTLQAYSSYQNERLAEFDVLTSHALKESGWFA</sequence>
<evidence type="ECO:0000313" key="7">
    <source>
        <dbReference type="Proteomes" id="UP000000271"/>
    </source>
</evidence>
<dbReference type="eggNOG" id="COG3394">
    <property type="taxonomic scope" value="Bacteria"/>
</dbReference>
<dbReference type="STRING" id="439292.Bsel_0181"/>
<keyword evidence="4" id="KW-0460">Magnesium</keyword>